<proteinExistence type="inferred from homology"/>
<dbReference type="EC" id="5.1.99.6" evidence="1"/>
<dbReference type="SUPFAM" id="SSF64153">
    <property type="entry name" value="YjeF N-terminal domain-like"/>
    <property type="match status" value="1"/>
</dbReference>
<feature type="binding site" evidence="1">
    <location>
        <begin position="59"/>
        <end position="63"/>
    </location>
    <ligand>
        <name>(6S)-NADPHX</name>
        <dbReference type="ChEBI" id="CHEBI:64076"/>
    </ligand>
</feature>
<dbReference type="Pfam" id="PF03853">
    <property type="entry name" value="YjeF_N"/>
    <property type="match status" value="1"/>
</dbReference>
<keyword evidence="1" id="KW-0630">Potassium</keyword>
<dbReference type="Proteomes" id="UP001597055">
    <property type="component" value="Unassembled WGS sequence"/>
</dbReference>
<evidence type="ECO:0000313" key="3">
    <source>
        <dbReference type="EMBL" id="MFD0791266.1"/>
    </source>
</evidence>
<protein>
    <recommendedName>
        <fullName evidence="1">NAD(P)H-hydrate epimerase</fullName>
        <ecNumber evidence="1">5.1.99.6</ecNumber>
    </recommendedName>
    <alternativeName>
        <fullName evidence="1">NAD(P)HX epimerase</fullName>
    </alternativeName>
</protein>
<comment type="similarity">
    <text evidence="1">Belongs to the NnrE/AIBP family.</text>
</comment>
<keyword evidence="1" id="KW-0547">Nucleotide-binding</keyword>
<dbReference type="Gene3D" id="3.40.50.10260">
    <property type="entry name" value="YjeF N-terminal domain"/>
    <property type="match status" value="1"/>
</dbReference>
<comment type="caution">
    <text evidence="1">Lacks conserved residue(s) required for the propagation of feature annotation.</text>
</comment>
<dbReference type="EMBL" id="JBHTII010000002">
    <property type="protein sequence ID" value="MFD0791266.1"/>
    <property type="molecule type" value="Genomic_DNA"/>
</dbReference>
<feature type="binding site" evidence="1">
    <location>
        <position position="119"/>
    </location>
    <ligand>
        <name>K(+)</name>
        <dbReference type="ChEBI" id="CHEBI:29103"/>
    </ligand>
</feature>
<keyword evidence="4" id="KW-1185">Reference proteome</keyword>
<dbReference type="InterPro" id="IPR036652">
    <property type="entry name" value="YjeF_N_dom_sf"/>
</dbReference>
<feature type="domain" description="YjeF N-terminal" evidence="2">
    <location>
        <begin position="8"/>
        <end position="215"/>
    </location>
</feature>
<comment type="catalytic activity">
    <reaction evidence="1">
        <text>(6R)-NADHX = (6S)-NADHX</text>
        <dbReference type="Rhea" id="RHEA:32215"/>
        <dbReference type="ChEBI" id="CHEBI:64074"/>
        <dbReference type="ChEBI" id="CHEBI:64075"/>
        <dbReference type="EC" id="5.1.99.6"/>
    </reaction>
</comment>
<evidence type="ECO:0000259" key="2">
    <source>
        <dbReference type="PROSITE" id="PS51385"/>
    </source>
</evidence>
<comment type="cofactor">
    <cofactor evidence="1">
        <name>K(+)</name>
        <dbReference type="ChEBI" id="CHEBI:29103"/>
    </cofactor>
    <text evidence="1">Binds 1 potassium ion per subunit.</text>
</comment>
<comment type="caution">
    <text evidence="3">The sequence shown here is derived from an EMBL/GenBank/DDBJ whole genome shotgun (WGS) entry which is preliminary data.</text>
</comment>
<keyword evidence="1 3" id="KW-0413">Isomerase</keyword>
<feature type="binding site" evidence="1">
    <location>
        <position position="60"/>
    </location>
    <ligand>
        <name>K(+)</name>
        <dbReference type="ChEBI" id="CHEBI:29103"/>
    </ligand>
</feature>
<reference evidence="4" key="1">
    <citation type="journal article" date="2019" name="Int. J. Syst. Evol. Microbiol.">
        <title>The Global Catalogue of Microorganisms (GCM) 10K type strain sequencing project: providing services to taxonomists for standard genome sequencing and annotation.</title>
        <authorList>
            <consortium name="The Broad Institute Genomics Platform"/>
            <consortium name="The Broad Institute Genome Sequencing Center for Infectious Disease"/>
            <person name="Wu L."/>
            <person name="Ma J."/>
        </authorList>
    </citation>
    <scope>NUCLEOTIDE SEQUENCE [LARGE SCALE GENOMIC DNA]</scope>
    <source>
        <strain evidence="4">CCUG 54523</strain>
    </source>
</reference>
<comment type="catalytic activity">
    <reaction evidence="1">
        <text>(6R)-NADPHX = (6S)-NADPHX</text>
        <dbReference type="Rhea" id="RHEA:32227"/>
        <dbReference type="ChEBI" id="CHEBI:64076"/>
        <dbReference type="ChEBI" id="CHEBI:64077"/>
        <dbReference type="EC" id="5.1.99.6"/>
    </reaction>
</comment>
<evidence type="ECO:0000256" key="1">
    <source>
        <dbReference type="HAMAP-Rule" id="MF_01966"/>
    </source>
</evidence>
<keyword evidence="1" id="KW-0520">NAD</keyword>
<dbReference type="InterPro" id="IPR004443">
    <property type="entry name" value="YjeF_N_dom"/>
</dbReference>
<comment type="function">
    <text evidence="1">Catalyzes the epimerization of the S- and R-forms of NAD(P)HX, a damaged form of NAD(P)H that is a result of enzymatic or heat-dependent hydration. This is a prerequisite for the S-specific NAD(P)H-hydrate dehydratase to allow the repair of both epimers of NAD(P)HX.</text>
</comment>
<name>A0ABW3AKW0_9MICO</name>
<dbReference type="NCBIfam" id="TIGR00197">
    <property type="entry name" value="yjeF_nterm"/>
    <property type="match status" value="1"/>
</dbReference>
<sequence>MVRTVPTYSAAQVRAAEAPLLTAGVPLMRRAAAALAEITREQLADAATARILVLAGGGDNGGDALYAAADLAGAATVDVLPVGRRVHEAALAAALGAGARRIGPDEAEAAASASSVLIDGILGIGAASDPALRGLARDVVERLLPVVRERGPRVIAVDVPSGLHPDTGDADEVVLPATTTVTFGAVKAGLLAGRGPELAGDIVLVDIGLGPTLSGVTPVGEGVVSRLVRAPGPHTP</sequence>
<dbReference type="HAMAP" id="MF_01966">
    <property type="entry name" value="NADHX_epimerase"/>
    <property type="match status" value="1"/>
</dbReference>
<keyword evidence="1" id="KW-0479">Metal-binding</keyword>
<evidence type="ECO:0000313" key="4">
    <source>
        <dbReference type="Proteomes" id="UP001597055"/>
    </source>
</evidence>
<dbReference type="PROSITE" id="PS51385">
    <property type="entry name" value="YJEF_N"/>
    <property type="match status" value="1"/>
</dbReference>
<feature type="binding site" evidence="1">
    <location>
        <position position="158"/>
    </location>
    <ligand>
        <name>(6S)-NADPHX</name>
        <dbReference type="ChEBI" id="CHEBI:64076"/>
    </ligand>
</feature>
<accession>A0ABW3AKW0</accession>
<gene>
    <name evidence="1" type="primary">nnrE</name>
    <name evidence="3" type="ORF">ACFQ0P_12720</name>
</gene>
<keyword evidence="1" id="KW-0521">NADP</keyword>
<dbReference type="GO" id="GO:0052856">
    <property type="term" value="F:NAD(P)HX epimerase activity"/>
    <property type="evidence" value="ECO:0007669"/>
    <property type="project" value="UniProtKB-EC"/>
</dbReference>
<organism evidence="3 4">
    <name type="scientific">Microbacterium insulae</name>
    <dbReference type="NCBI Taxonomy" id="483014"/>
    <lineage>
        <taxon>Bacteria</taxon>
        <taxon>Bacillati</taxon>
        <taxon>Actinomycetota</taxon>
        <taxon>Actinomycetes</taxon>
        <taxon>Micrococcales</taxon>
        <taxon>Microbacteriaceae</taxon>
        <taxon>Microbacterium</taxon>
    </lineage>
</organism>
<feature type="binding site" evidence="1">
    <location>
        <position position="161"/>
    </location>
    <ligand>
        <name>K(+)</name>
        <dbReference type="ChEBI" id="CHEBI:29103"/>
    </ligand>
</feature>
<dbReference type="RefSeq" id="WP_204979043.1">
    <property type="nucleotide sequence ID" value="NZ_JBHTII010000002.1"/>
</dbReference>